<accession>A0A2T1NBK8</accession>
<dbReference type="Pfam" id="PF04389">
    <property type="entry name" value="Peptidase_M28"/>
    <property type="match status" value="1"/>
</dbReference>
<proteinExistence type="predicted"/>
<feature type="domain" description="Peptidase M28" evidence="2">
    <location>
        <begin position="103"/>
        <end position="300"/>
    </location>
</feature>
<sequence>MIYKYSMVVMLLLFSCNTSKEVKQNTNSEIKADYLKKVVNYLASDELKGRDTGSEGIKKAADFIIEEFKAIGVSPYFDGLGVNSYLNPFEVKNKNGNTLNGYNVVGYLEGTDKTLKNEFIILGAHYDHIGEIAAVNGDVIANGANDNAVGSSAVLAMAKYFAETKSNKRSILFVLFSAEEKGLLGSKHLSAQLKNKNLNLYAMINFEMIGVPMKNRSYKAYISGYELSNMADHINSVTKVETIGLLPKAKAFNLFKRSDNYPFYEDFKVPAQTISTFDFENYDYYHHVDDEPELMDYNFMASLLNELKPAIVHFSNTPTKELKMYE</sequence>
<reference evidence="3 4" key="1">
    <citation type="submission" date="2018-03" db="EMBL/GenBank/DDBJ databases">
        <title>Mesoflavibacter sp. HG37 and Mesoflavibacter sp. HG96 sp.nov., two marine bacteria isolated from seawater of Western Pacific Ocean.</title>
        <authorList>
            <person name="Cheng H."/>
            <person name="Wu Y.-H."/>
            <person name="Guo L.-L."/>
            <person name="Xu X.-W."/>
        </authorList>
    </citation>
    <scope>NUCLEOTIDE SEQUENCE [LARGE SCALE GENOMIC DNA]</scope>
    <source>
        <strain evidence="3 4">KCTC 32269</strain>
    </source>
</reference>
<comment type="caution">
    <text evidence="3">The sequence shown here is derived from an EMBL/GenBank/DDBJ whole genome shotgun (WGS) entry which is preliminary data.</text>
</comment>
<dbReference type="CDD" id="cd03877">
    <property type="entry name" value="M28_like"/>
    <property type="match status" value="1"/>
</dbReference>
<dbReference type="InterPro" id="IPR007484">
    <property type="entry name" value="Peptidase_M28"/>
</dbReference>
<keyword evidence="1" id="KW-0732">Signal</keyword>
<feature type="chain" id="PRO_5015493811" evidence="1">
    <location>
        <begin position="21"/>
        <end position="326"/>
    </location>
</feature>
<dbReference type="Proteomes" id="UP000238426">
    <property type="component" value="Unassembled WGS sequence"/>
</dbReference>
<dbReference type="SUPFAM" id="SSF53187">
    <property type="entry name" value="Zn-dependent exopeptidases"/>
    <property type="match status" value="1"/>
</dbReference>
<dbReference type="Gene3D" id="3.40.630.10">
    <property type="entry name" value="Zn peptidases"/>
    <property type="match status" value="1"/>
</dbReference>
<dbReference type="PROSITE" id="PS51257">
    <property type="entry name" value="PROKAR_LIPOPROTEIN"/>
    <property type="match status" value="1"/>
</dbReference>
<organism evidence="3 4">
    <name type="scientific">Aurantibacter aestuarii</name>
    <dbReference type="NCBI Taxonomy" id="1266046"/>
    <lineage>
        <taxon>Bacteria</taxon>
        <taxon>Pseudomonadati</taxon>
        <taxon>Bacteroidota</taxon>
        <taxon>Flavobacteriia</taxon>
        <taxon>Flavobacteriales</taxon>
        <taxon>Flavobacteriaceae</taxon>
        <taxon>Aurantibacter</taxon>
    </lineage>
</organism>
<evidence type="ECO:0000313" key="4">
    <source>
        <dbReference type="Proteomes" id="UP000238426"/>
    </source>
</evidence>
<evidence type="ECO:0000256" key="1">
    <source>
        <dbReference type="SAM" id="SignalP"/>
    </source>
</evidence>
<dbReference type="GO" id="GO:0008235">
    <property type="term" value="F:metalloexopeptidase activity"/>
    <property type="evidence" value="ECO:0007669"/>
    <property type="project" value="InterPro"/>
</dbReference>
<dbReference type="PANTHER" id="PTHR12147:SF26">
    <property type="entry name" value="PEPTIDASE M28 DOMAIN-CONTAINING PROTEIN"/>
    <property type="match status" value="1"/>
</dbReference>
<protein>
    <submittedName>
        <fullName evidence="3">Peptidase M28</fullName>
    </submittedName>
</protein>
<dbReference type="GO" id="GO:0006508">
    <property type="term" value="P:proteolysis"/>
    <property type="evidence" value="ECO:0007669"/>
    <property type="project" value="InterPro"/>
</dbReference>
<dbReference type="EMBL" id="PXOQ01000008">
    <property type="protein sequence ID" value="PSG89473.1"/>
    <property type="molecule type" value="Genomic_DNA"/>
</dbReference>
<gene>
    <name evidence="3" type="ORF">C7H52_06775</name>
</gene>
<dbReference type="AlphaFoldDB" id="A0A2T1NBK8"/>
<keyword evidence="4" id="KW-1185">Reference proteome</keyword>
<evidence type="ECO:0000313" key="3">
    <source>
        <dbReference type="EMBL" id="PSG89473.1"/>
    </source>
</evidence>
<name>A0A2T1NBK8_9FLAO</name>
<dbReference type="InterPro" id="IPR045175">
    <property type="entry name" value="M28_fam"/>
</dbReference>
<dbReference type="OrthoDB" id="9764939at2"/>
<feature type="signal peptide" evidence="1">
    <location>
        <begin position="1"/>
        <end position="20"/>
    </location>
</feature>
<evidence type="ECO:0000259" key="2">
    <source>
        <dbReference type="Pfam" id="PF04389"/>
    </source>
</evidence>
<dbReference type="PANTHER" id="PTHR12147">
    <property type="entry name" value="METALLOPEPTIDASE M28 FAMILY MEMBER"/>
    <property type="match status" value="1"/>
</dbReference>